<name>W9WZA4_9EURO</name>
<sequence length="243" mass="26041">MADSTTHPVGDNPFMKRAYALSSAAEARDLYDTWAMEYDKDLEAEEYAAPKLAAQALVDALDGEEGHGDLGHAHGPGVGRNERDQQLAGLQILDAGCGTGLVGLQLARFGARDVTGLDISPGMLSVARHTNVYGALEQADLSKPITKPDESFDAVVCVGTLTRGHVGPQVVREFVRLVRRHRGLVVATVLDDIFESAGFGAEVERLRIADADDNAKIEVLRSDVVGLRSSTNVGGRLLVLRRL</sequence>
<dbReference type="Gene3D" id="3.40.50.150">
    <property type="entry name" value="Vaccinia Virus protein VP39"/>
    <property type="match status" value="1"/>
</dbReference>
<protein>
    <recommendedName>
        <fullName evidence="1">Methyltransferase domain-containing protein</fullName>
    </recommendedName>
</protein>
<evidence type="ECO:0000313" key="2">
    <source>
        <dbReference type="EMBL" id="EXJ70001.1"/>
    </source>
</evidence>
<dbReference type="CDD" id="cd02440">
    <property type="entry name" value="AdoMet_MTases"/>
    <property type="match status" value="1"/>
</dbReference>
<dbReference type="OrthoDB" id="66144at2759"/>
<feature type="domain" description="Methyltransferase" evidence="1">
    <location>
        <begin position="92"/>
        <end position="179"/>
    </location>
</feature>
<gene>
    <name evidence="2" type="ORF">A1O5_07074</name>
</gene>
<evidence type="ECO:0000259" key="1">
    <source>
        <dbReference type="Pfam" id="PF13649"/>
    </source>
</evidence>
<dbReference type="AlphaFoldDB" id="W9WZA4"/>
<comment type="caution">
    <text evidence="2">The sequence shown here is derived from an EMBL/GenBank/DDBJ whole genome shotgun (WGS) entry which is preliminary data.</text>
</comment>
<dbReference type="RefSeq" id="XP_007745853.1">
    <property type="nucleotide sequence ID" value="XM_007747663.1"/>
</dbReference>
<dbReference type="HOGENOM" id="CLU_090201_3_1_1"/>
<accession>W9WZA4</accession>
<dbReference type="SUPFAM" id="SSF53335">
    <property type="entry name" value="S-adenosyl-L-methionine-dependent methyltransferases"/>
    <property type="match status" value="1"/>
</dbReference>
<evidence type="ECO:0000313" key="3">
    <source>
        <dbReference type="Proteomes" id="UP000019471"/>
    </source>
</evidence>
<dbReference type="InterPro" id="IPR050508">
    <property type="entry name" value="Methyltransf_Superfamily"/>
</dbReference>
<dbReference type="Pfam" id="PF13649">
    <property type="entry name" value="Methyltransf_25"/>
    <property type="match status" value="1"/>
</dbReference>
<dbReference type="eggNOG" id="KOG1541">
    <property type="taxonomic scope" value="Eukaryota"/>
</dbReference>
<keyword evidence="3" id="KW-1185">Reference proteome</keyword>
<dbReference type="Proteomes" id="UP000019471">
    <property type="component" value="Unassembled WGS sequence"/>
</dbReference>
<dbReference type="GeneID" id="19191780"/>
<dbReference type="InterPro" id="IPR029063">
    <property type="entry name" value="SAM-dependent_MTases_sf"/>
</dbReference>
<dbReference type="GO" id="GO:0008168">
    <property type="term" value="F:methyltransferase activity"/>
    <property type="evidence" value="ECO:0007669"/>
    <property type="project" value="TreeGrafter"/>
</dbReference>
<proteinExistence type="predicted"/>
<dbReference type="EMBL" id="AMGX01000010">
    <property type="protein sequence ID" value="EXJ70001.1"/>
    <property type="molecule type" value="Genomic_DNA"/>
</dbReference>
<organism evidence="2 3">
    <name type="scientific">Cladophialophora psammophila CBS 110553</name>
    <dbReference type="NCBI Taxonomy" id="1182543"/>
    <lineage>
        <taxon>Eukaryota</taxon>
        <taxon>Fungi</taxon>
        <taxon>Dikarya</taxon>
        <taxon>Ascomycota</taxon>
        <taxon>Pezizomycotina</taxon>
        <taxon>Eurotiomycetes</taxon>
        <taxon>Chaetothyriomycetidae</taxon>
        <taxon>Chaetothyriales</taxon>
        <taxon>Herpotrichiellaceae</taxon>
        <taxon>Cladophialophora</taxon>
    </lineage>
</organism>
<reference evidence="2 3" key="1">
    <citation type="submission" date="2013-03" db="EMBL/GenBank/DDBJ databases">
        <title>The Genome Sequence of Cladophialophora psammophila CBS 110553.</title>
        <authorList>
            <consortium name="The Broad Institute Genomics Platform"/>
            <person name="Cuomo C."/>
            <person name="de Hoog S."/>
            <person name="Gorbushina A."/>
            <person name="Walker B."/>
            <person name="Young S.K."/>
            <person name="Zeng Q."/>
            <person name="Gargeya S."/>
            <person name="Fitzgerald M."/>
            <person name="Haas B."/>
            <person name="Abouelleil A."/>
            <person name="Allen A.W."/>
            <person name="Alvarado L."/>
            <person name="Arachchi H.M."/>
            <person name="Berlin A.M."/>
            <person name="Chapman S.B."/>
            <person name="Gainer-Dewar J."/>
            <person name="Goldberg J."/>
            <person name="Griggs A."/>
            <person name="Gujja S."/>
            <person name="Hansen M."/>
            <person name="Howarth C."/>
            <person name="Imamovic A."/>
            <person name="Ireland A."/>
            <person name="Larimer J."/>
            <person name="McCowan C."/>
            <person name="Murphy C."/>
            <person name="Pearson M."/>
            <person name="Poon T.W."/>
            <person name="Priest M."/>
            <person name="Roberts A."/>
            <person name="Saif S."/>
            <person name="Shea T."/>
            <person name="Sisk P."/>
            <person name="Sykes S."/>
            <person name="Wortman J."/>
            <person name="Nusbaum C."/>
            <person name="Birren B."/>
        </authorList>
    </citation>
    <scope>NUCLEOTIDE SEQUENCE [LARGE SCALE GENOMIC DNA]</scope>
    <source>
        <strain evidence="2 3">CBS 110553</strain>
    </source>
</reference>
<dbReference type="PANTHER" id="PTHR42912">
    <property type="entry name" value="METHYLTRANSFERASE"/>
    <property type="match status" value="1"/>
</dbReference>
<dbReference type="InterPro" id="IPR041698">
    <property type="entry name" value="Methyltransf_25"/>
</dbReference>
<dbReference type="STRING" id="1182543.W9WZA4"/>